<reference evidence="2 3" key="1">
    <citation type="submission" date="2013-03" db="EMBL/GenBank/DDBJ databases">
        <title>The Genome Sequence of Cladophialophora psammophila CBS 110553.</title>
        <authorList>
            <consortium name="The Broad Institute Genomics Platform"/>
            <person name="Cuomo C."/>
            <person name="de Hoog S."/>
            <person name="Gorbushina A."/>
            <person name="Walker B."/>
            <person name="Young S.K."/>
            <person name="Zeng Q."/>
            <person name="Gargeya S."/>
            <person name="Fitzgerald M."/>
            <person name="Haas B."/>
            <person name="Abouelleil A."/>
            <person name="Allen A.W."/>
            <person name="Alvarado L."/>
            <person name="Arachchi H.M."/>
            <person name="Berlin A.M."/>
            <person name="Chapman S.B."/>
            <person name="Gainer-Dewar J."/>
            <person name="Goldberg J."/>
            <person name="Griggs A."/>
            <person name="Gujja S."/>
            <person name="Hansen M."/>
            <person name="Howarth C."/>
            <person name="Imamovic A."/>
            <person name="Ireland A."/>
            <person name="Larimer J."/>
            <person name="McCowan C."/>
            <person name="Murphy C."/>
            <person name="Pearson M."/>
            <person name="Poon T.W."/>
            <person name="Priest M."/>
            <person name="Roberts A."/>
            <person name="Saif S."/>
            <person name="Shea T."/>
            <person name="Sisk P."/>
            <person name="Sykes S."/>
            <person name="Wortman J."/>
            <person name="Nusbaum C."/>
            <person name="Birren B."/>
        </authorList>
    </citation>
    <scope>NUCLEOTIDE SEQUENCE [LARGE SCALE GENOMIC DNA]</scope>
    <source>
        <strain evidence="2 3">CBS 110553</strain>
    </source>
</reference>
<feature type="region of interest" description="Disordered" evidence="1">
    <location>
        <begin position="779"/>
        <end position="841"/>
    </location>
</feature>
<sequence length="1295" mass="145547">MSSKAPIPARRLPGVEGRQTIKSQASQVTGWRIVDDSDEIYESCDTENSVLPKRPPRSLPNPQTDASSPALDIEPSLAETHGAFTDQRSLSLSNQKARSTLLDPSTIESENLLSKRPVPSSLEPKKKRRLVPTKQASEIANQKFETFTKAQFGFVNPFPGGFPLTDDENCLLPDPHPGSSFYQDADHEDEGYWSKIVSPENSGVGETADEQGERLKRLLSRFHQGKPTSEPAAPPKKGSTPNLTEEEWLLKQARECMLKEQEAGAKRSKELREKALRRRGLLALPSSSSSSEQCKTPSDADVNNSSNNDLFSEQSNVLSDTEAGNGSNNDLFSDRGGALSDADVDTHSNNDLFSDDDPQAQSRDDRLDIAQEHARKDSGPMAHEHIKKNSRPARTEICDELKRVRSEQPDPVPRVLTNQTYNRTNQHTRDASMRSRQSNSNNERQPFRTESPSLHVEGCHGLASNCEGLSLHAKEKRLCEAEQGECSGLTVGGSVSNLILSGQFIANDGIDPRAQRGDVVKTTDDRANPLKPERERQGLGVRASAGDKDKSSLSIRPLSGLEMLAAKGGAMDDHKSESRVSGGVSGGPIPSHKTLTVKRGASPIDPGDAKSQMRQKPVADSASSFAPGPSGGLTLPKNFDQYSEEEKEVIVKHEVAKERKRDLDALGSVFWTFAQLRCFSDREMTERTIQTETNELYEIGKFIALVIEQGRPGKIRRTRIQDIRDNIRRRVQKAAESSEEPSDVAVLTEMRRTFSQKHIDIIDDETPKIQEEIDHWGALRSTRSTKRHNARTRGHRKERTKERKEEKANKKQVRFADEGTQIIRSKPPKSNPIKNGQTQADRQEELIEKLRAQLKLFETADQEEVEEIQNRVAEIETELERASQHADGDDSEEDDGAEFVFGAGHDVLMVTTARGRMAEESNMEEEQDIEEINRLEDGRQKEAGTYALQRQRVEKPASSQQKFDPGLLKQMQLKKSQPLQSQGFDPELLRQMQLKRDQQLEAATDPTIIDRDAVGESDSEGDAASGTTSDEDEDRQVFRYTVWGAFVGVEIYKNADHYYFMKTYNVSRAQDKVREIISAIHQYASSKNGTELDRVNVQTELHYELMEQHIVLGEDSTVEARVWIERDLVDLKEKAFRAAKRQRAVKRVATFAVYWEKTVTPLIRTEETNDTDPDGFADLFEESPEDKAKAEEPVTTSISQDQIEFFTTPILANRHAKDLYLTWHFTFLPGWQNEGYRRLEDESMEQYLEELGSWGLFIREEGFDRVDVDESGGERRVEEKFKVWVKKIAVKGPGN</sequence>
<protein>
    <submittedName>
        <fullName evidence="2">Uncharacterized protein</fullName>
    </submittedName>
</protein>
<proteinExistence type="predicted"/>
<dbReference type="RefSeq" id="XP_007746043.1">
    <property type="nucleotide sequence ID" value="XM_007747853.1"/>
</dbReference>
<keyword evidence="3" id="KW-1185">Reference proteome</keyword>
<feature type="compositionally biased region" description="Basic and acidic residues" evidence="1">
    <location>
        <begin position="393"/>
        <end position="408"/>
    </location>
</feature>
<dbReference type="HOGENOM" id="CLU_006428_0_0_1"/>
<feature type="compositionally biased region" description="Basic and acidic residues" evidence="1">
    <location>
        <begin position="799"/>
        <end position="817"/>
    </location>
</feature>
<dbReference type="Proteomes" id="UP000019471">
    <property type="component" value="Unassembled WGS sequence"/>
</dbReference>
<feature type="compositionally biased region" description="Polar residues" evidence="1">
    <location>
        <begin position="434"/>
        <end position="452"/>
    </location>
</feature>
<feature type="compositionally biased region" description="Polar residues" evidence="1">
    <location>
        <begin position="86"/>
        <end position="112"/>
    </location>
</feature>
<feature type="compositionally biased region" description="Basic and acidic residues" evidence="1">
    <location>
        <begin position="362"/>
        <end position="384"/>
    </location>
</feature>
<feature type="compositionally biased region" description="Basic and acidic residues" evidence="1">
    <location>
        <begin position="520"/>
        <end position="537"/>
    </location>
</feature>
<organism evidence="2 3">
    <name type="scientific">Cladophialophora psammophila CBS 110553</name>
    <dbReference type="NCBI Taxonomy" id="1182543"/>
    <lineage>
        <taxon>Eukaryota</taxon>
        <taxon>Fungi</taxon>
        <taxon>Dikarya</taxon>
        <taxon>Ascomycota</taxon>
        <taxon>Pezizomycotina</taxon>
        <taxon>Eurotiomycetes</taxon>
        <taxon>Chaetothyriomycetidae</taxon>
        <taxon>Chaetothyriales</taxon>
        <taxon>Herpotrichiellaceae</taxon>
        <taxon>Cladophialophora</taxon>
    </lineage>
</organism>
<feature type="compositionally biased region" description="Low complexity" evidence="1">
    <location>
        <begin position="281"/>
        <end position="292"/>
    </location>
</feature>
<dbReference type="EMBL" id="AMGX01000011">
    <property type="protein sequence ID" value="EXJ69228.1"/>
    <property type="molecule type" value="Genomic_DNA"/>
</dbReference>
<feature type="compositionally biased region" description="Acidic residues" evidence="1">
    <location>
        <begin position="1168"/>
        <end position="1184"/>
    </location>
</feature>
<feature type="compositionally biased region" description="Polar residues" evidence="1">
    <location>
        <begin position="416"/>
        <end position="425"/>
    </location>
</feature>
<evidence type="ECO:0000313" key="3">
    <source>
        <dbReference type="Proteomes" id="UP000019471"/>
    </source>
</evidence>
<feature type="compositionally biased region" description="Polar residues" evidence="1">
    <location>
        <begin position="310"/>
        <end position="331"/>
    </location>
</feature>
<dbReference type="GeneID" id="19191970"/>
<comment type="caution">
    <text evidence="2">The sequence shown here is derived from an EMBL/GenBank/DDBJ whole genome shotgun (WGS) entry which is preliminary data.</text>
</comment>
<feature type="region of interest" description="Disordered" evidence="1">
    <location>
        <begin position="1165"/>
        <end position="1194"/>
    </location>
</feature>
<feature type="region of interest" description="Disordered" evidence="1">
    <location>
        <begin position="277"/>
        <end position="454"/>
    </location>
</feature>
<gene>
    <name evidence="2" type="ORF">A1O5_07264</name>
</gene>
<feature type="region of interest" description="Disordered" evidence="1">
    <location>
        <begin position="997"/>
        <end position="1032"/>
    </location>
</feature>
<accession>W9WMV6</accession>
<name>W9WMV6_9EURO</name>
<dbReference type="OrthoDB" id="4157653at2759"/>
<feature type="compositionally biased region" description="Basic and acidic residues" evidence="1">
    <location>
        <begin position="931"/>
        <end position="940"/>
    </location>
</feature>
<feature type="compositionally biased region" description="Low complexity" evidence="1">
    <location>
        <begin position="299"/>
        <end position="309"/>
    </location>
</feature>
<feature type="compositionally biased region" description="Acidic residues" evidence="1">
    <location>
        <begin position="921"/>
        <end position="930"/>
    </location>
</feature>
<feature type="compositionally biased region" description="Basic residues" evidence="1">
    <location>
        <begin position="783"/>
        <end position="798"/>
    </location>
</feature>
<feature type="region of interest" description="Disordered" evidence="1">
    <location>
        <begin position="1"/>
        <end position="28"/>
    </location>
</feature>
<feature type="region of interest" description="Disordered" evidence="1">
    <location>
        <begin position="220"/>
        <end position="247"/>
    </location>
</feature>
<evidence type="ECO:0000256" key="1">
    <source>
        <dbReference type="SAM" id="MobiDB-lite"/>
    </source>
</evidence>
<evidence type="ECO:0000313" key="2">
    <source>
        <dbReference type="EMBL" id="EXJ69228.1"/>
    </source>
</evidence>
<feature type="region of interest" description="Disordered" evidence="1">
    <location>
        <begin position="45"/>
        <end position="135"/>
    </location>
</feature>
<feature type="region of interest" description="Disordered" evidence="1">
    <location>
        <begin position="917"/>
        <end position="940"/>
    </location>
</feature>
<feature type="region of interest" description="Disordered" evidence="1">
    <location>
        <begin position="567"/>
        <end position="638"/>
    </location>
</feature>
<feature type="region of interest" description="Disordered" evidence="1">
    <location>
        <begin position="520"/>
        <end position="555"/>
    </location>
</feature>